<name>A0ABX2I0H2_ANAHA</name>
<dbReference type="Proteomes" id="UP001644750">
    <property type="component" value="Unassembled WGS sequence"/>
</dbReference>
<accession>A0ABX2I0H2</accession>
<organism evidence="1 2">
    <name type="scientific">Anaerostipes hadrus</name>
    <dbReference type="NCBI Taxonomy" id="649756"/>
    <lineage>
        <taxon>Bacteria</taxon>
        <taxon>Bacillati</taxon>
        <taxon>Bacillota</taxon>
        <taxon>Clostridia</taxon>
        <taxon>Lachnospirales</taxon>
        <taxon>Lachnospiraceae</taxon>
        <taxon>Anaerostipes</taxon>
    </lineage>
</organism>
<evidence type="ECO:0000313" key="2">
    <source>
        <dbReference type="Proteomes" id="UP001644750"/>
    </source>
</evidence>
<dbReference type="Pfam" id="PF05339">
    <property type="entry name" value="DUF739"/>
    <property type="match status" value="1"/>
</dbReference>
<reference evidence="1 2" key="1">
    <citation type="journal article" date="2020" name="Cell Host Microbe">
        <title>Functional and Genomic Variation between Human-Derived Isolates of Lachnospiraceae Reveals Inter- and Intra-Species Diversity.</title>
        <authorList>
            <person name="Sorbara M.T."/>
            <person name="Littmann E.R."/>
            <person name="Fontana E."/>
            <person name="Moody T.U."/>
            <person name="Kohout C.E."/>
            <person name="Gjonbalaj M."/>
            <person name="Eaton V."/>
            <person name="Seok R."/>
            <person name="Leiner I.M."/>
            <person name="Pamer E.G."/>
        </authorList>
    </citation>
    <scope>NUCLEOTIDE SEQUENCE [LARGE SCALE GENOMIC DNA]</scope>
    <source>
        <strain evidence="1 2">MSK.14.57</strain>
    </source>
</reference>
<gene>
    <name evidence="1" type="ORF">G5A72_12430</name>
</gene>
<protein>
    <submittedName>
        <fullName evidence="1">DUF739 family protein</fullName>
    </submittedName>
</protein>
<dbReference type="InterPro" id="IPR008003">
    <property type="entry name" value="DUF739"/>
</dbReference>
<dbReference type="EMBL" id="JAAITB010000029">
    <property type="protein sequence ID" value="NSJ80373.1"/>
    <property type="molecule type" value="Genomic_DNA"/>
</dbReference>
<comment type="caution">
    <text evidence="1">The sequence shown here is derived from an EMBL/GenBank/DDBJ whole genome shotgun (WGS) entry which is preliminary data.</text>
</comment>
<evidence type="ECO:0000313" key="1">
    <source>
        <dbReference type="EMBL" id="NSJ80373.1"/>
    </source>
</evidence>
<proteinExistence type="predicted"/>
<keyword evidence="2" id="KW-1185">Reference proteome</keyword>
<sequence>MFAEPKYDYSKLRGRIKEKCGTEGTFAREIRRSHNYLTNVFQGKSYFSQKDIDRGSEVLGIIPNEIGVYFFTKEVHKNETK</sequence>